<accession>A0A498M8P6</accession>
<dbReference type="PANTHER" id="PTHR47331">
    <property type="entry name" value="PHD-TYPE DOMAIN-CONTAINING PROTEIN"/>
    <property type="match status" value="1"/>
</dbReference>
<dbReference type="AlphaFoldDB" id="A0A498M8P6"/>
<gene>
    <name evidence="1" type="ORF">ROHU_008150</name>
</gene>
<reference evidence="1 2" key="1">
    <citation type="submission" date="2018-03" db="EMBL/GenBank/DDBJ databases">
        <title>Draft genome sequence of Rohu Carp (Labeo rohita).</title>
        <authorList>
            <person name="Das P."/>
            <person name="Kushwaha B."/>
            <person name="Joshi C.G."/>
            <person name="Kumar D."/>
            <person name="Nagpure N.S."/>
            <person name="Sahoo L."/>
            <person name="Das S.P."/>
            <person name="Bit A."/>
            <person name="Patnaik S."/>
            <person name="Meher P.K."/>
            <person name="Jayasankar P."/>
            <person name="Koringa P.G."/>
            <person name="Patel N.V."/>
            <person name="Hinsu A.T."/>
            <person name="Kumar R."/>
            <person name="Pandey M."/>
            <person name="Agarwal S."/>
            <person name="Srivastava S."/>
            <person name="Singh M."/>
            <person name="Iquebal M.A."/>
            <person name="Jaiswal S."/>
            <person name="Angadi U.B."/>
            <person name="Kumar N."/>
            <person name="Raza M."/>
            <person name="Shah T.M."/>
            <person name="Rai A."/>
            <person name="Jena J.K."/>
        </authorList>
    </citation>
    <scope>NUCLEOTIDE SEQUENCE [LARGE SCALE GENOMIC DNA]</scope>
    <source>
        <strain evidence="1">DASCIFA01</strain>
        <tissue evidence="1">Testis</tissue>
    </source>
</reference>
<evidence type="ECO:0000313" key="2">
    <source>
        <dbReference type="Proteomes" id="UP000290572"/>
    </source>
</evidence>
<dbReference type="PANTHER" id="PTHR47331:SF5">
    <property type="entry name" value="RIBONUCLEASE H"/>
    <property type="match status" value="1"/>
</dbReference>
<comment type="caution">
    <text evidence="1">The sequence shown here is derived from an EMBL/GenBank/DDBJ whole genome shotgun (WGS) entry which is preliminary data.</text>
</comment>
<proteinExistence type="predicted"/>
<protein>
    <submittedName>
        <fullName evidence="1">Uncharacterized protein</fullName>
    </submittedName>
</protein>
<keyword evidence="2" id="KW-1185">Reference proteome</keyword>
<dbReference type="EMBL" id="QBIY01012762">
    <property type="protein sequence ID" value="RXN17091.1"/>
    <property type="molecule type" value="Genomic_DNA"/>
</dbReference>
<name>A0A498M8P6_LABRO</name>
<sequence>MKDQEYREHYVKFMEDVTEEGDAEEVIDEGREGEKWHIPHHGVYHSKKPGKLRVVFDCSARYKGTSLNDHLLTGPDLMNGLTGILLTP</sequence>
<dbReference type="Proteomes" id="UP000290572">
    <property type="component" value="Unassembled WGS sequence"/>
</dbReference>
<dbReference type="STRING" id="84645.A0A498M8P6"/>
<organism evidence="1 2">
    <name type="scientific">Labeo rohita</name>
    <name type="common">Indian major carp</name>
    <name type="synonym">Cyprinus rohita</name>
    <dbReference type="NCBI Taxonomy" id="84645"/>
    <lineage>
        <taxon>Eukaryota</taxon>
        <taxon>Metazoa</taxon>
        <taxon>Chordata</taxon>
        <taxon>Craniata</taxon>
        <taxon>Vertebrata</taxon>
        <taxon>Euteleostomi</taxon>
        <taxon>Actinopterygii</taxon>
        <taxon>Neopterygii</taxon>
        <taxon>Teleostei</taxon>
        <taxon>Ostariophysi</taxon>
        <taxon>Cypriniformes</taxon>
        <taxon>Cyprinidae</taxon>
        <taxon>Labeoninae</taxon>
        <taxon>Labeonini</taxon>
        <taxon>Labeo</taxon>
    </lineage>
</organism>
<evidence type="ECO:0000313" key="1">
    <source>
        <dbReference type="EMBL" id="RXN17091.1"/>
    </source>
</evidence>